<evidence type="ECO:0000313" key="2">
    <source>
        <dbReference type="EnsemblMetazoa" id="ISCW006362-PA"/>
    </source>
</evidence>
<dbReference type="InParanoid" id="B7PL11"/>
<name>B7PL11_IXOSC</name>
<dbReference type="VEuPathDB" id="VectorBase:ISCP_024757"/>
<dbReference type="EnsemblMetazoa" id="ISCW006362-RA">
    <property type="protein sequence ID" value="ISCW006362-PA"/>
    <property type="gene ID" value="ISCW006362"/>
</dbReference>
<dbReference type="EMBL" id="DS737136">
    <property type="protein sequence ID" value="EEC07283.1"/>
    <property type="molecule type" value="Genomic_DNA"/>
</dbReference>
<dbReference type="VEuPathDB" id="VectorBase:ISCI006362"/>
<dbReference type="OrthoDB" id="429145at2759"/>
<dbReference type="AlphaFoldDB" id="B7PL11"/>
<dbReference type="Proteomes" id="UP000001555">
    <property type="component" value="Unassembled WGS sequence"/>
</dbReference>
<protein>
    <submittedName>
        <fullName evidence="1 2">Uncharacterized protein</fullName>
    </submittedName>
</protein>
<accession>B7PL11</accession>
<gene>
    <name evidence="1" type="ORF">IscW_ISCW006362</name>
</gene>
<evidence type="ECO:0000313" key="3">
    <source>
        <dbReference type="Proteomes" id="UP000001555"/>
    </source>
</evidence>
<evidence type="ECO:0000313" key="1">
    <source>
        <dbReference type="EMBL" id="EEC07283.1"/>
    </source>
</evidence>
<reference evidence="1 3" key="1">
    <citation type="submission" date="2008-03" db="EMBL/GenBank/DDBJ databases">
        <title>Annotation of Ixodes scapularis.</title>
        <authorList>
            <consortium name="Ixodes scapularis Genome Project Consortium"/>
            <person name="Caler E."/>
            <person name="Hannick L.I."/>
            <person name="Bidwell S."/>
            <person name="Joardar V."/>
            <person name="Thiagarajan M."/>
            <person name="Amedeo P."/>
            <person name="Galinsky K.J."/>
            <person name="Schobel S."/>
            <person name="Inman J."/>
            <person name="Hostetler J."/>
            <person name="Miller J."/>
            <person name="Hammond M."/>
            <person name="Megy K."/>
            <person name="Lawson D."/>
            <person name="Kodira C."/>
            <person name="Sutton G."/>
            <person name="Meyer J."/>
            <person name="Hill C.A."/>
            <person name="Birren B."/>
            <person name="Nene V."/>
            <person name="Collins F."/>
            <person name="Alarcon-Chaidez F."/>
            <person name="Wikel S."/>
            <person name="Strausberg R."/>
        </authorList>
    </citation>
    <scope>NUCLEOTIDE SEQUENCE [LARGE SCALE GENOMIC DNA]</scope>
    <source>
        <strain evidence="3">Wikel</strain>
        <strain evidence="1">Wikel colony</strain>
    </source>
</reference>
<dbReference type="HOGENOM" id="CLU_2888246_0_0_1"/>
<dbReference type="PaxDb" id="6945-B7PL11"/>
<proteinExistence type="predicted"/>
<organism>
    <name type="scientific">Ixodes scapularis</name>
    <name type="common">Black-legged tick</name>
    <name type="synonym">Deer tick</name>
    <dbReference type="NCBI Taxonomy" id="6945"/>
    <lineage>
        <taxon>Eukaryota</taxon>
        <taxon>Metazoa</taxon>
        <taxon>Ecdysozoa</taxon>
        <taxon>Arthropoda</taxon>
        <taxon>Chelicerata</taxon>
        <taxon>Arachnida</taxon>
        <taxon>Acari</taxon>
        <taxon>Parasitiformes</taxon>
        <taxon>Ixodida</taxon>
        <taxon>Ixodoidea</taxon>
        <taxon>Ixodidae</taxon>
        <taxon>Ixodinae</taxon>
        <taxon>Ixodes</taxon>
    </lineage>
</organism>
<dbReference type="VEuPathDB" id="VectorBase:ISCW006362"/>
<keyword evidence="3" id="KW-1185">Reference proteome</keyword>
<sequence>MQSPVDINFMQTSFMSFEDLYFLGYGVDYPFVVENGGHAAYYQAGATYYKDAPDHLRSVDTFL</sequence>
<dbReference type="EMBL" id="ABJB010657755">
    <property type="status" value="NOT_ANNOTATED_CDS"/>
    <property type="molecule type" value="Genomic_DNA"/>
</dbReference>
<reference evidence="2" key="2">
    <citation type="submission" date="2020-05" db="UniProtKB">
        <authorList>
            <consortium name="EnsemblMetazoa"/>
        </authorList>
    </citation>
    <scope>IDENTIFICATION</scope>
    <source>
        <strain evidence="2">wikel</strain>
    </source>
</reference>